<dbReference type="PANTHER" id="PTHR38248:SF2">
    <property type="entry name" value="FUNK1 11"/>
    <property type="match status" value="1"/>
</dbReference>
<proteinExistence type="predicted"/>
<dbReference type="PANTHER" id="PTHR38248">
    <property type="entry name" value="FUNK1 6"/>
    <property type="match status" value="1"/>
</dbReference>
<dbReference type="EMBL" id="JBBXMP010000050">
    <property type="protein sequence ID" value="KAL0065217.1"/>
    <property type="molecule type" value="Genomic_DNA"/>
</dbReference>
<gene>
    <name evidence="3" type="ORF">AAF712_007728</name>
</gene>
<sequence>MSHCCRGHDRLEDENVVRVVDQNRRWGWYADEDPGQRKQWEDIAYIHIEDISDCILKAAETILPGKKPIARFRCSPPIDHSTTKIHNSGTTSGIALVGSLQTAAKVIEHEDNVVNARFNKYENSSDVNENSREIVQNAAHMLYSDARRRFRFGLSIDNCQTRFWYFSRAVWYVTARFDFIQTPKPLIQFILALSFASEEEMGYDPTVRRLEFEGAWVYDYQVVDADGKEAWFRTKQRLYDYRWTQILGQGLRVWEAYVLDASGFPIEDVVDGKRVRRTVVLKDYWLPLKAPLESDTQEKIIASALSARGLEANQDEELRKYFMTILHDVVVQVEEGKRLAARDYIPSEALDGDLWIDTYAYITPEVDVCVYKLRKHCRTVFKEVGLRLDDISDQQVFVDCLVDSLEALKILYDAKWVHRDISVGNLLRCYHKPDGALEGALITSARVHLPSWQRKYTTVTIDSGIVMESSSLEILETSHQDLVQLPFHYNYIHDMEGIFWIFMWNLFSSVPTDVAKTLTEAEYWKARQTAAALFPSHYRARDRAERMLAFSFPPDFKKHYHGLCREYRPLGVTLRKLWVMLREFYTLVENPLEKVLEHDTYSGMHERLKCLFSSAQESAFVHITYLNDVKELQQGLRQDEGSSRDVVDDGGRGMRRSLASGDQVPAKRLKPLDSIAGP</sequence>
<dbReference type="SUPFAM" id="SSF56112">
    <property type="entry name" value="Protein kinase-like (PK-like)"/>
    <property type="match status" value="1"/>
</dbReference>
<keyword evidence="4" id="KW-1185">Reference proteome</keyword>
<evidence type="ECO:0000256" key="1">
    <source>
        <dbReference type="SAM" id="MobiDB-lite"/>
    </source>
</evidence>
<feature type="region of interest" description="Disordered" evidence="1">
    <location>
        <begin position="636"/>
        <end position="678"/>
    </location>
</feature>
<evidence type="ECO:0000259" key="2">
    <source>
        <dbReference type="Pfam" id="PF17667"/>
    </source>
</evidence>
<accession>A0ABR2ZY49</accession>
<comment type="caution">
    <text evidence="3">The sequence shown here is derived from an EMBL/GenBank/DDBJ whole genome shotgun (WGS) entry which is preliminary data.</text>
</comment>
<feature type="domain" description="Fungal-type protein kinase" evidence="2">
    <location>
        <begin position="112"/>
        <end position="504"/>
    </location>
</feature>
<reference evidence="3 4" key="1">
    <citation type="submission" date="2024-05" db="EMBL/GenBank/DDBJ databases">
        <title>A draft genome resource for the thread blight pathogen Marasmius tenuissimus strain MS-2.</title>
        <authorList>
            <person name="Yulfo-Soto G.E."/>
            <person name="Baruah I.K."/>
            <person name="Amoako-Attah I."/>
            <person name="Bukari Y."/>
            <person name="Meinhardt L.W."/>
            <person name="Bailey B.A."/>
            <person name="Cohen S.P."/>
        </authorList>
    </citation>
    <scope>NUCLEOTIDE SEQUENCE [LARGE SCALE GENOMIC DNA]</scope>
    <source>
        <strain evidence="3 4">MS-2</strain>
    </source>
</reference>
<evidence type="ECO:0000313" key="4">
    <source>
        <dbReference type="Proteomes" id="UP001437256"/>
    </source>
</evidence>
<dbReference type="Pfam" id="PF17667">
    <property type="entry name" value="Pkinase_fungal"/>
    <property type="match status" value="1"/>
</dbReference>
<dbReference type="InterPro" id="IPR011009">
    <property type="entry name" value="Kinase-like_dom_sf"/>
</dbReference>
<feature type="compositionally biased region" description="Basic and acidic residues" evidence="1">
    <location>
        <begin position="637"/>
        <end position="652"/>
    </location>
</feature>
<protein>
    <recommendedName>
        <fullName evidence="2">Fungal-type protein kinase domain-containing protein</fullName>
    </recommendedName>
</protein>
<evidence type="ECO:0000313" key="3">
    <source>
        <dbReference type="EMBL" id="KAL0065217.1"/>
    </source>
</evidence>
<organism evidence="3 4">
    <name type="scientific">Marasmius tenuissimus</name>
    <dbReference type="NCBI Taxonomy" id="585030"/>
    <lineage>
        <taxon>Eukaryota</taxon>
        <taxon>Fungi</taxon>
        <taxon>Dikarya</taxon>
        <taxon>Basidiomycota</taxon>
        <taxon>Agaricomycotina</taxon>
        <taxon>Agaricomycetes</taxon>
        <taxon>Agaricomycetidae</taxon>
        <taxon>Agaricales</taxon>
        <taxon>Marasmiineae</taxon>
        <taxon>Marasmiaceae</taxon>
        <taxon>Marasmius</taxon>
    </lineage>
</organism>
<dbReference type="Proteomes" id="UP001437256">
    <property type="component" value="Unassembled WGS sequence"/>
</dbReference>
<name>A0ABR2ZY49_9AGAR</name>
<dbReference type="InterPro" id="IPR040976">
    <property type="entry name" value="Pkinase_fungal"/>
</dbReference>